<evidence type="ECO:0000256" key="1">
    <source>
        <dbReference type="SAM" id="Phobius"/>
    </source>
</evidence>
<dbReference type="Proteomes" id="UP000248817">
    <property type="component" value="Unassembled WGS sequence"/>
</dbReference>
<evidence type="ECO:0000313" key="3">
    <source>
        <dbReference type="Proteomes" id="UP000248817"/>
    </source>
</evidence>
<keyword evidence="3" id="KW-1185">Reference proteome</keyword>
<name>A0A2V5I119_9EURO</name>
<protein>
    <submittedName>
        <fullName evidence="2">Uncharacterized protein</fullName>
    </submittedName>
</protein>
<keyword evidence="1" id="KW-0812">Transmembrane</keyword>
<evidence type="ECO:0000313" key="2">
    <source>
        <dbReference type="EMBL" id="PYI28712.1"/>
    </source>
</evidence>
<dbReference type="AlphaFoldDB" id="A0A2V5I119"/>
<sequence length="74" mass="8568">MRIVEGIHKLVTARICDIFFNFLFLSFSVCRMRRFFEITSALPGAGSHSNYISDSTVVRYRILWLHTQQSDNGP</sequence>
<gene>
    <name evidence="2" type="ORF">BP00DRAFT_255310</name>
</gene>
<proteinExistence type="predicted"/>
<keyword evidence="1" id="KW-1133">Transmembrane helix</keyword>
<dbReference type="EMBL" id="KZ825543">
    <property type="protein sequence ID" value="PYI28712.1"/>
    <property type="molecule type" value="Genomic_DNA"/>
</dbReference>
<organism evidence="2 3">
    <name type="scientific">Aspergillus indologenus CBS 114.80</name>
    <dbReference type="NCBI Taxonomy" id="1450541"/>
    <lineage>
        <taxon>Eukaryota</taxon>
        <taxon>Fungi</taxon>
        <taxon>Dikarya</taxon>
        <taxon>Ascomycota</taxon>
        <taxon>Pezizomycotina</taxon>
        <taxon>Eurotiomycetes</taxon>
        <taxon>Eurotiomycetidae</taxon>
        <taxon>Eurotiales</taxon>
        <taxon>Aspergillaceae</taxon>
        <taxon>Aspergillus</taxon>
        <taxon>Aspergillus subgen. Circumdati</taxon>
    </lineage>
</organism>
<reference evidence="2 3" key="1">
    <citation type="submission" date="2018-02" db="EMBL/GenBank/DDBJ databases">
        <title>The genomes of Aspergillus section Nigri reveals drivers in fungal speciation.</title>
        <authorList>
            <consortium name="DOE Joint Genome Institute"/>
            <person name="Vesth T.C."/>
            <person name="Nybo J."/>
            <person name="Theobald S."/>
            <person name="Brandl J."/>
            <person name="Frisvad J.C."/>
            <person name="Nielsen K.F."/>
            <person name="Lyhne E.K."/>
            <person name="Kogle M.E."/>
            <person name="Kuo A."/>
            <person name="Riley R."/>
            <person name="Clum A."/>
            <person name="Nolan M."/>
            <person name="Lipzen A."/>
            <person name="Salamov A."/>
            <person name="Henrissat B."/>
            <person name="Wiebenga A."/>
            <person name="De vries R.P."/>
            <person name="Grigoriev I.V."/>
            <person name="Mortensen U.H."/>
            <person name="Andersen M.R."/>
            <person name="Baker S.E."/>
        </authorList>
    </citation>
    <scope>NUCLEOTIDE SEQUENCE [LARGE SCALE GENOMIC DNA]</scope>
    <source>
        <strain evidence="2 3">CBS 114.80</strain>
    </source>
</reference>
<accession>A0A2V5I119</accession>
<feature type="transmembrane region" description="Helical" evidence="1">
    <location>
        <begin position="12"/>
        <end position="30"/>
    </location>
</feature>
<keyword evidence="1" id="KW-0472">Membrane</keyword>